<accession>V9VQ76</accession>
<feature type="transmembrane region" description="Helical" evidence="1">
    <location>
        <begin position="21"/>
        <end position="39"/>
    </location>
</feature>
<dbReference type="STRING" id="999552.METH_05060"/>
<keyword evidence="1" id="KW-0472">Membrane</keyword>
<sequence>MANRDPLGDPLAGKLRFHLSIMIGACIAGAAVVAAFVLGYYSVRAILICAAIGALLAWPAGTWATRKIKREDPAWDHRKDKPKDA</sequence>
<keyword evidence="1" id="KW-0812">Transmembrane</keyword>
<feature type="transmembrane region" description="Helical" evidence="1">
    <location>
        <begin position="45"/>
        <end position="64"/>
    </location>
</feature>
<dbReference type="RefSeq" id="WP_024089302.1">
    <property type="nucleotide sequence ID" value="NC_023135.1"/>
</dbReference>
<dbReference type="HOGENOM" id="CLU_2508653_0_0_5"/>
<evidence type="ECO:0000313" key="2">
    <source>
        <dbReference type="EMBL" id="AHD00173.1"/>
    </source>
</evidence>
<dbReference type="PATRIC" id="fig|999552.6.peg.1011"/>
<reference evidence="2 3" key="1">
    <citation type="submission" date="2013-09" db="EMBL/GenBank/DDBJ databases">
        <authorList>
            <consortium name="DOE Joint Genome Institute"/>
            <person name="Klenk H.-P."/>
            <person name="Huntemann M."/>
            <person name="Han J."/>
            <person name="Chen A."/>
            <person name="Kyrpides N."/>
            <person name="Mavromatis K."/>
            <person name="Markowitz V."/>
            <person name="Palaniappan K."/>
            <person name="Ivanova N."/>
            <person name="Schaumberg A."/>
            <person name="Pati A."/>
            <person name="Liolios K."/>
            <person name="Nordberg H.P."/>
            <person name="Cantor M.N."/>
            <person name="Hua S.X."/>
            <person name="Woyke T."/>
        </authorList>
    </citation>
    <scope>NUCLEOTIDE SEQUENCE [LARGE SCALE GENOMIC DNA]</scope>
    <source>
        <strain evidence="2 3">DSM 14336</strain>
    </source>
</reference>
<dbReference type="Proteomes" id="UP000018780">
    <property type="component" value="Chromosome"/>
</dbReference>
<proteinExistence type="predicted"/>
<keyword evidence="3" id="KW-1185">Reference proteome</keyword>
<protein>
    <submittedName>
        <fullName evidence="2">Uncharacterized protein</fullName>
    </submittedName>
</protein>
<dbReference type="EMBL" id="CP006773">
    <property type="protein sequence ID" value="AHD00173.1"/>
    <property type="molecule type" value="Genomic_DNA"/>
</dbReference>
<dbReference type="AlphaFoldDB" id="V9VQ76"/>
<evidence type="ECO:0000256" key="1">
    <source>
        <dbReference type="SAM" id="Phobius"/>
    </source>
</evidence>
<dbReference type="KEGG" id="lmd:METH_05060"/>
<name>V9VQ76_9RHOB</name>
<keyword evidence="1" id="KW-1133">Transmembrane helix</keyword>
<organism evidence="2 3">
    <name type="scientific">Leisingera methylohalidivorans DSM 14336</name>
    <dbReference type="NCBI Taxonomy" id="999552"/>
    <lineage>
        <taxon>Bacteria</taxon>
        <taxon>Pseudomonadati</taxon>
        <taxon>Pseudomonadota</taxon>
        <taxon>Alphaproteobacteria</taxon>
        <taxon>Rhodobacterales</taxon>
        <taxon>Roseobacteraceae</taxon>
        <taxon>Leisingera</taxon>
    </lineage>
</organism>
<evidence type="ECO:0000313" key="3">
    <source>
        <dbReference type="Proteomes" id="UP000018780"/>
    </source>
</evidence>
<gene>
    <name evidence="2" type="ORF">METH_05060</name>
</gene>